<dbReference type="InterPro" id="IPR000172">
    <property type="entry name" value="GMC_OxRdtase_N"/>
</dbReference>
<dbReference type="GO" id="GO:0016614">
    <property type="term" value="F:oxidoreductase activity, acting on CH-OH group of donors"/>
    <property type="evidence" value="ECO:0007669"/>
    <property type="project" value="InterPro"/>
</dbReference>
<gene>
    <name evidence="4" type="ORF">BOTCAL_0712g00010</name>
</gene>
<keyword evidence="5" id="KW-1185">Reference proteome</keyword>
<protein>
    <recommendedName>
        <fullName evidence="3">Glucose-methanol-choline oxidoreductase N-terminal domain-containing protein</fullName>
    </recommendedName>
</protein>
<sequence>MFKTAHLLLAGILPTFGHATTFSEQILAQGLIGSQFGVPGVAASFDYVVLGGGTAGLSIATRLAQNGSYSFAVVEAGDFYEFTNGNLSEIPADAFAFISTSTRNPLLDWYQFTTNHTGLGGRSLFLPSGKVLGGSSARNFMWFHRSSRGAYQKWANLTGDKEYEFDNFRQYY</sequence>
<organism evidence="4 5">
    <name type="scientific">Botryotinia calthae</name>
    <dbReference type="NCBI Taxonomy" id="38488"/>
    <lineage>
        <taxon>Eukaryota</taxon>
        <taxon>Fungi</taxon>
        <taxon>Dikarya</taxon>
        <taxon>Ascomycota</taxon>
        <taxon>Pezizomycotina</taxon>
        <taxon>Leotiomycetes</taxon>
        <taxon>Helotiales</taxon>
        <taxon>Sclerotiniaceae</taxon>
        <taxon>Botryotinia</taxon>
    </lineage>
</organism>
<dbReference type="STRING" id="38488.A0A4Y8CGU1"/>
<dbReference type="InterPro" id="IPR036188">
    <property type="entry name" value="FAD/NAD-bd_sf"/>
</dbReference>
<feature type="chain" id="PRO_5021346848" description="Glucose-methanol-choline oxidoreductase N-terminal domain-containing protein" evidence="2">
    <location>
        <begin position="20"/>
        <end position="172"/>
    </location>
</feature>
<dbReference type="AlphaFoldDB" id="A0A4Y8CGU1"/>
<feature type="domain" description="Glucose-methanol-choline oxidoreductase N-terminal" evidence="3">
    <location>
        <begin position="45"/>
        <end position="171"/>
    </location>
</feature>
<dbReference type="GO" id="GO:0050660">
    <property type="term" value="F:flavin adenine dinucleotide binding"/>
    <property type="evidence" value="ECO:0007669"/>
    <property type="project" value="InterPro"/>
</dbReference>
<keyword evidence="2" id="KW-0732">Signal</keyword>
<reference evidence="4 5" key="1">
    <citation type="submission" date="2017-11" db="EMBL/GenBank/DDBJ databases">
        <title>Comparative genomics of Botrytis spp.</title>
        <authorList>
            <person name="Valero-Jimenez C.A."/>
            <person name="Tapia P."/>
            <person name="Veloso J."/>
            <person name="Silva-Moreno E."/>
            <person name="Staats M."/>
            <person name="Valdes J.H."/>
            <person name="Van Kan J.A.L."/>
        </authorList>
    </citation>
    <scope>NUCLEOTIDE SEQUENCE [LARGE SCALE GENOMIC DNA]</scope>
    <source>
        <strain evidence="4 5">MUCL2830</strain>
    </source>
</reference>
<dbReference type="GO" id="GO:0044550">
    <property type="term" value="P:secondary metabolite biosynthetic process"/>
    <property type="evidence" value="ECO:0007669"/>
    <property type="project" value="TreeGrafter"/>
</dbReference>
<accession>A0A4Y8CGU1</accession>
<evidence type="ECO:0000256" key="2">
    <source>
        <dbReference type="SAM" id="SignalP"/>
    </source>
</evidence>
<feature type="signal peptide" evidence="2">
    <location>
        <begin position="1"/>
        <end position="19"/>
    </location>
</feature>
<comment type="caution">
    <text evidence="4">The sequence shown here is derived from an EMBL/GenBank/DDBJ whole genome shotgun (WGS) entry which is preliminary data.</text>
</comment>
<name>A0A4Y8CGU1_9HELO</name>
<dbReference type="EMBL" id="PHWZ01000708">
    <property type="protein sequence ID" value="TEY32845.1"/>
    <property type="molecule type" value="Genomic_DNA"/>
</dbReference>
<dbReference type="PANTHER" id="PTHR11552">
    <property type="entry name" value="GLUCOSE-METHANOL-CHOLINE GMC OXIDOREDUCTASE"/>
    <property type="match status" value="1"/>
</dbReference>
<evidence type="ECO:0000313" key="5">
    <source>
        <dbReference type="Proteomes" id="UP000297299"/>
    </source>
</evidence>
<dbReference type="Pfam" id="PF00732">
    <property type="entry name" value="GMC_oxred_N"/>
    <property type="match status" value="1"/>
</dbReference>
<proteinExistence type="inferred from homology"/>
<evidence type="ECO:0000256" key="1">
    <source>
        <dbReference type="ARBA" id="ARBA00010790"/>
    </source>
</evidence>
<dbReference type="PANTHER" id="PTHR11552:SF138">
    <property type="entry name" value="DEHYDROGENASE PKFF-RELATED"/>
    <property type="match status" value="1"/>
</dbReference>
<evidence type="ECO:0000313" key="4">
    <source>
        <dbReference type="EMBL" id="TEY32845.1"/>
    </source>
</evidence>
<evidence type="ECO:0000259" key="3">
    <source>
        <dbReference type="Pfam" id="PF00732"/>
    </source>
</evidence>
<comment type="similarity">
    <text evidence="1">Belongs to the GMC oxidoreductase family.</text>
</comment>
<dbReference type="Proteomes" id="UP000297299">
    <property type="component" value="Unassembled WGS sequence"/>
</dbReference>
<dbReference type="Gene3D" id="3.50.50.60">
    <property type="entry name" value="FAD/NAD(P)-binding domain"/>
    <property type="match status" value="1"/>
</dbReference>
<dbReference type="Gene3D" id="3.30.560.10">
    <property type="entry name" value="Glucose Oxidase, domain 3"/>
    <property type="match status" value="1"/>
</dbReference>
<dbReference type="OrthoDB" id="3564369at2759"/>
<dbReference type="SUPFAM" id="SSF51905">
    <property type="entry name" value="FAD/NAD(P)-binding domain"/>
    <property type="match status" value="1"/>
</dbReference>
<dbReference type="InterPro" id="IPR012132">
    <property type="entry name" value="GMC_OxRdtase"/>
</dbReference>